<keyword evidence="6 9" id="KW-0456">Lyase</keyword>
<dbReference type="Gene3D" id="3.20.20.70">
    <property type="entry name" value="Aldolase class I"/>
    <property type="match status" value="1"/>
</dbReference>
<proteinExistence type="inferred from homology"/>
<dbReference type="PANTHER" id="PTHR32119">
    <property type="entry name" value="OROTIDINE 5'-PHOSPHATE DECARBOXYLASE"/>
    <property type="match status" value="1"/>
</dbReference>
<feature type="binding site" evidence="9 11">
    <location>
        <position position="35"/>
    </location>
    <ligand>
        <name>substrate</name>
    </ligand>
</feature>
<dbReference type="HAMAP" id="MF_01200_B">
    <property type="entry name" value="OMPdecase_type1_B"/>
    <property type="match status" value="1"/>
</dbReference>
<evidence type="ECO:0000256" key="2">
    <source>
        <dbReference type="ARBA" id="ARBA00004861"/>
    </source>
</evidence>
<dbReference type="EC" id="4.1.1.23" evidence="9"/>
<evidence type="ECO:0000313" key="14">
    <source>
        <dbReference type="EMBL" id="BDU50877.1"/>
    </source>
</evidence>
<comment type="similarity">
    <text evidence="8 9">Belongs to the OMP decarboxylase family. Type 1 subfamily.</text>
</comment>
<dbReference type="GO" id="GO:0006207">
    <property type="term" value="P:'de novo' pyrimidine nucleobase biosynthetic process"/>
    <property type="evidence" value="ECO:0007669"/>
    <property type="project" value="InterPro"/>
</dbReference>
<dbReference type="CDD" id="cd04725">
    <property type="entry name" value="OMP_decarboxylase_like"/>
    <property type="match status" value="1"/>
</dbReference>
<evidence type="ECO:0000256" key="1">
    <source>
        <dbReference type="ARBA" id="ARBA00002356"/>
    </source>
</evidence>
<evidence type="ECO:0000313" key="15">
    <source>
        <dbReference type="Proteomes" id="UP001321582"/>
    </source>
</evidence>
<feature type="binding site" evidence="9 11">
    <location>
        <position position="126"/>
    </location>
    <ligand>
        <name>substrate</name>
    </ligand>
</feature>
<evidence type="ECO:0000256" key="5">
    <source>
        <dbReference type="ARBA" id="ARBA00022975"/>
    </source>
</evidence>
<evidence type="ECO:0000256" key="12">
    <source>
        <dbReference type="RuleBase" id="RU000512"/>
    </source>
</evidence>
<dbReference type="PROSITE" id="PS00156">
    <property type="entry name" value="OMPDECASE"/>
    <property type="match status" value="1"/>
</dbReference>
<feature type="domain" description="Orotidine 5'-phosphate decarboxylase" evidence="13">
    <location>
        <begin position="7"/>
        <end position="232"/>
    </location>
</feature>
<comment type="function">
    <text evidence="1 9">Catalyzes the decarboxylation of orotidine 5'-monophosphate (OMP) to uridine 5'-monophosphate (UMP).</text>
</comment>
<protein>
    <recommendedName>
        <fullName evidence="9">Orotidine 5'-phosphate decarboxylase</fullName>
        <ecNumber evidence="9">4.1.1.23</ecNumber>
    </recommendedName>
    <alternativeName>
        <fullName evidence="9">OMP decarboxylase</fullName>
        <shortName evidence="9">OMPDCase</shortName>
        <shortName evidence="9">OMPdecase</shortName>
    </alternativeName>
</protein>
<accession>A0AAU9DLP0</accession>
<name>A0AAU9DLP0_9FUSO</name>
<dbReference type="GO" id="GO:0004590">
    <property type="term" value="F:orotidine-5'-phosphate decarboxylase activity"/>
    <property type="evidence" value="ECO:0007669"/>
    <property type="project" value="UniProtKB-UniRule"/>
</dbReference>
<feature type="active site" description="For OMPdecase activity" evidence="10">
    <location>
        <position position="62"/>
    </location>
</feature>
<dbReference type="NCBIfam" id="NF001273">
    <property type="entry name" value="PRK00230.1"/>
    <property type="match status" value="1"/>
</dbReference>
<feature type="binding site" evidence="9 11">
    <location>
        <position position="216"/>
    </location>
    <ligand>
        <name>substrate</name>
    </ligand>
</feature>
<evidence type="ECO:0000256" key="8">
    <source>
        <dbReference type="ARBA" id="ARBA00061012"/>
    </source>
</evidence>
<gene>
    <name evidence="9 14" type="primary">pyrF</name>
    <name evidence="14" type="ORF">HLVA_14460</name>
</gene>
<dbReference type="InterPro" id="IPR013785">
    <property type="entry name" value="Aldolase_TIM"/>
</dbReference>
<dbReference type="SUPFAM" id="SSF51366">
    <property type="entry name" value="Ribulose-phoshate binding barrel"/>
    <property type="match status" value="1"/>
</dbReference>
<sequence length="238" mass="26169">MNNVKEKLVFALDVPDLKSAKALIKELAEYVGVFKVGKELFTAVGPEIFKVIKENNGKIFADLKYHDIPNTVASAARVLVRHGVEIFNVHATGGFEMINMTAKAIKEEAEKLGINRPKLLAVTVLTSLNDEDLKSLKINETTSDYVIDLAKLAKSAGADGVVCSPNEVEQIKKELGKEFITLTPGIRPLWSVKGDQKRVMTPAQAVKNGVDYIVVGRPIRNVENRVEAAKKILKEMSE</sequence>
<evidence type="ECO:0000256" key="6">
    <source>
        <dbReference type="ARBA" id="ARBA00023239"/>
    </source>
</evidence>
<dbReference type="RefSeq" id="WP_307903726.1">
    <property type="nucleotide sequence ID" value="NZ_AP027059.1"/>
</dbReference>
<dbReference type="InterPro" id="IPR011060">
    <property type="entry name" value="RibuloseP-bd_barrel"/>
</dbReference>
<dbReference type="SMART" id="SM00934">
    <property type="entry name" value="OMPdecase"/>
    <property type="match status" value="1"/>
</dbReference>
<dbReference type="Proteomes" id="UP001321582">
    <property type="component" value="Chromosome"/>
</dbReference>
<feature type="binding site" evidence="9 11">
    <location>
        <position position="187"/>
    </location>
    <ligand>
        <name>substrate</name>
    </ligand>
</feature>
<dbReference type="InterPro" id="IPR001754">
    <property type="entry name" value="OMPdeCOase_dom"/>
</dbReference>
<dbReference type="PANTHER" id="PTHR32119:SF2">
    <property type="entry name" value="OROTIDINE 5'-PHOSPHATE DECARBOXYLASE"/>
    <property type="match status" value="1"/>
</dbReference>
<feature type="binding site" evidence="9">
    <location>
        <begin position="62"/>
        <end position="71"/>
    </location>
    <ligand>
        <name>substrate</name>
    </ligand>
</feature>
<dbReference type="NCBIfam" id="TIGR01740">
    <property type="entry name" value="pyrF"/>
    <property type="match status" value="1"/>
</dbReference>
<feature type="binding site" evidence="9 11">
    <location>
        <position position="13"/>
    </location>
    <ligand>
        <name>substrate</name>
    </ligand>
</feature>
<dbReference type="GO" id="GO:0044205">
    <property type="term" value="P:'de novo' UMP biosynthetic process"/>
    <property type="evidence" value="ECO:0007669"/>
    <property type="project" value="UniProtKB-UniRule"/>
</dbReference>
<dbReference type="InterPro" id="IPR047596">
    <property type="entry name" value="OMPdecase_bac"/>
</dbReference>
<dbReference type="InterPro" id="IPR018089">
    <property type="entry name" value="OMPdecase_AS"/>
</dbReference>
<comment type="pathway">
    <text evidence="2 9 12">Pyrimidine metabolism; UMP biosynthesis via de novo pathway; UMP from orotate: step 2/2.</text>
</comment>
<dbReference type="Pfam" id="PF00215">
    <property type="entry name" value="OMPdecase"/>
    <property type="match status" value="1"/>
</dbReference>
<feature type="binding site" evidence="9 11">
    <location>
        <position position="217"/>
    </location>
    <ligand>
        <name>substrate</name>
    </ligand>
</feature>
<feature type="active site" description="For OMPdecase activity" evidence="10">
    <location>
        <position position="67"/>
    </location>
</feature>
<organism evidence="14 15">
    <name type="scientific">Haliovirga abyssi</name>
    <dbReference type="NCBI Taxonomy" id="2996794"/>
    <lineage>
        <taxon>Bacteria</taxon>
        <taxon>Fusobacteriati</taxon>
        <taxon>Fusobacteriota</taxon>
        <taxon>Fusobacteriia</taxon>
        <taxon>Fusobacteriales</taxon>
        <taxon>Haliovirgaceae</taxon>
        <taxon>Haliovirga</taxon>
    </lineage>
</organism>
<evidence type="ECO:0000256" key="11">
    <source>
        <dbReference type="PIRSR" id="PIRSR614732-2"/>
    </source>
</evidence>
<dbReference type="KEGG" id="haby:HLVA_14460"/>
<feature type="binding site" evidence="9 11">
    <location>
        <position position="196"/>
    </location>
    <ligand>
        <name>substrate</name>
    </ligand>
</feature>
<dbReference type="InterPro" id="IPR014732">
    <property type="entry name" value="OMPdecase"/>
</dbReference>
<evidence type="ECO:0000256" key="7">
    <source>
        <dbReference type="ARBA" id="ARBA00049157"/>
    </source>
</evidence>
<dbReference type="GO" id="GO:0005829">
    <property type="term" value="C:cytosol"/>
    <property type="evidence" value="ECO:0007669"/>
    <property type="project" value="TreeGrafter"/>
</dbReference>
<keyword evidence="5 9" id="KW-0665">Pyrimidine biosynthesis</keyword>
<dbReference type="EMBL" id="AP027059">
    <property type="protein sequence ID" value="BDU50877.1"/>
    <property type="molecule type" value="Genomic_DNA"/>
</dbReference>
<dbReference type="AlphaFoldDB" id="A0AAU9DLP0"/>
<keyword evidence="15" id="KW-1185">Reference proteome</keyword>
<evidence type="ECO:0000256" key="4">
    <source>
        <dbReference type="ARBA" id="ARBA00022793"/>
    </source>
</evidence>
<evidence type="ECO:0000259" key="13">
    <source>
        <dbReference type="SMART" id="SM00934"/>
    </source>
</evidence>
<evidence type="ECO:0000256" key="3">
    <source>
        <dbReference type="ARBA" id="ARBA00011738"/>
    </source>
</evidence>
<dbReference type="FunFam" id="3.20.20.70:FF:000015">
    <property type="entry name" value="Orotidine 5'-phosphate decarboxylase"/>
    <property type="match status" value="1"/>
</dbReference>
<comment type="catalytic activity">
    <reaction evidence="7 9 12">
        <text>orotidine 5'-phosphate + H(+) = UMP + CO2</text>
        <dbReference type="Rhea" id="RHEA:11596"/>
        <dbReference type="ChEBI" id="CHEBI:15378"/>
        <dbReference type="ChEBI" id="CHEBI:16526"/>
        <dbReference type="ChEBI" id="CHEBI:57538"/>
        <dbReference type="ChEBI" id="CHEBI:57865"/>
        <dbReference type="EC" id="4.1.1.23"/>
    </reaction>
</comment>
<feature type="active site" description="Proton donor" evidence="9">
    <location>
        <position position="64"/>
    </location>
</feature>
<feature type="active site" description="For OMPdecase activity" evidence="10">
    <location>
        <position position="64"/>
    </location>
</feature>
<evidence type="ECO:0000256" key="10">
    <source>
        <dbReference type="PIRSR" id="PIRSR614732-1"/>
    </source>
</evidence>
<keyword evidence="4 9" id="KW-0210">Decarboxylase</keyword>
<evidence type="ECO:0000256" key="9">
    <source>
        <dbReference type="HAMAP-Rule" id="MF_01200"/>
    </source>
</evidence>
<comment type="subunit">
    <text evidence="3 9">Homodimer.</text>
</comment>
<reference evidence="14 15" key="1">
    <citation type="submission" date="2022-11" db="EMBL/GenBank/DDBJ databases">
        <title>Haliovirga abyssi gen. nov., sp. nov., a mesophilic fermentative bacterium isolated from the Iheya North hydrothermal field and the proposal of Haliovirgaceae fam. nov.</title>
        <authorList>
            <person name="Miyazaki U."/>
            <person name="Tame A."/>
            <person name="Miyazaki J."/>
            <person name="Takai K."/>
            <person name="Sawayama S."/>
            <person name="Kitajima M."/>
            <person name="Okamoto A."/>
            <person name="Nakagawa S."/>
        </authorList>
    </citation>
    <scope>NUCLEOTIDE SEQUENCE [LARGE SCALE GENOMIC DNA]</scope>
    <source>
        <strain evidence="14 15">IC12</strain>
    </source>
</reference>